<organism evidence="1">
    <name type="scientific">bioreactor metagenome</name>
    <dbReference type="NCBI Taxonomy" id="1076179"/>
    <lineage>
        <taxon>unclassified sequences</taxon>
        <taxon>metagenomes</taxon>
        <taxon>ecological metagenomes</taxon>
    </lineage>
</organism>
<protein>
    <submittedName>
        <fullName evidence="1">Uncharacterized protein</fullName>
    </submittedName>
</protein>
<sequence length="73" mass="8832">MRHKPFKGLRVVQNKLYMERRFGVVFVYKGAQRVRRRFANGFVVIRAHRMARLHDLKIIHIKLLYSNLLKARI</sequence>
<dbReference type="EMBL" id="VSSQ01053448">
    <property type="protein sequence ID" value="MPN07481.1"/>
    <property type="molecule type" value="Genomic_DNA"/>
</dbReference>
<evidence type="ECO:0000313" key="1">
    <source>
        <dbReference type="EMBL" id="MPN07481.1"/>
    </source>
</evidence>
<proteinExistence type="predicted"/>
<dbReference type="AlphaFoldDB" id="A0A645EZL6"/>
<comment type="caution">
    <text evidence="1">The sequence shown here is derived from an EMBL/GenBank/DDBJ whole genome shotgun (WGS) entry which is preliminary data.</text>
</comment>
<reference evidence="1" key="1">
    <citation type="submission" date="2019-08" db="EMBL/GenBank/DDBJ databases">
        <authorList>
            <person name="Kucharzyk K."/>
            <person name="Murdoch R.W."/>
            <person name="Higgins S."/>
            <person name="Loffler F."/>
        </authorList>
    </citation>
    <scope>NUCLEOTIDE SEQUENCE</scope>
</reference>
<gene>
    <name evidence="1" type="ORF">SDC9_154751</name>
</gene>
<accession>A0A645EZL6</accession>
<name>A0A645EZL6_9ZZZZ</name>